<dbReference type="Proteomes" id="UP000280861">
    <property type="component" value="Unassembled WGS sequence"/>
</dbReference>
<dbReference type="PANTHER" id="PTHR10815">
    <property type="entry name" value="METHYLATED-DNA--PROTEIN-CYSTEINE METHYLTRANSFERASE"/>
    <property type="match status" value="1"/>
</dbReference>
<name>A0A3P5X6W9_9MICC</name>
<dbReference type="PANTHER" id="PTHR10815:SF13">
    <property type="entry name" value="METHYLATED-DNA--PROTEIN-CYSTEINE METHYLTRANSFERASE"/>
    <property type="match status" value="1"/>
</dbReference>
<evidence type="ECO:0000259" key="7">
    <source>
        <dbReference type="Pfam" id="PF01035"/>
    </source>
</evidence>
<dbReference type="CDD" id="cd06445">
    <property type="entry name" value="ATase"/>
    <property type="match status" value="1"/>
</dbReference>
<dbReference type="InterPro" id="IPR036217">
    <property type="entry name" value="MethylDNA_cys_MeTrfase_DNAb"/>
</dbReference>
<dbReference type="AlphaFoldDB" id="A0A3P5X6W9"/>
<comment type="catalytic activity">
    <reaction evidence="1">
        <text>a 4-O-methyl-thymidine in DNA + L-cysteinyl-[protein] = a thymidine in DNA + S-methyl-L-cysteinyl-[protein]</text>
        <dbReference type="Rhea" id="RHEA:53428"/>
        <dbReference type="Rhea" id="RHEA-COMP:10131"/>
        <dbReference type="Rhea" id="RHEA-COMP:10132"/>
        <dbReference type="Rhea" id="RHEA-COMP:13555"/>
        <dbReference type="Rhea" id="RHEA-COMP:13556"/>
        <dbReference type="ChEBI" id="CHEBI:29950"/>
        <dbReference type="ChEBI" id="CHEBI:82612"/>
        <dbReference type="ChEBI" id="CHEBI:137386"/>
        <dbReference type="ChEBI" id="CHEBI:137387"/>
        <dbReference type="EC" id="2.1.1.63"/>
    </reaction>
</comment>
<dbReference type="OrthoDB" id="9802228at2"/>
<evidence type="ECO:0000256" key="4">
    <source>
        <dbReference type="ARBA" id="ARBA00022763"/>
    </source>
</evidence>
<dbReference type="InterPro" id="IPR036388">
    <property type="entry name" value="WH-like_DNA-bd_sf"/>
</dbReference>
<evidence type="ECO:0000256" key="6">
    <source>
        <dbReference type="ARBA" id="ARBA00049348"/>
    </source>
</evidence>
<organism evidence="8 9">
    <name type="scientific">Arthrobacter ulcerisalmonis</name>
    <dbReference type="NCBI Taxonomy" id="2483813"/>
    <lineage>
        <taxon>Bacteria</taxon>
        <taxon>Bacillati</taxon>
        <taxon>Actinomycetota</taxon>
        <taxon>Actinomycetes</taxon>
        <taxon>Micrococcales</taxon>
        <taxon>Micrococcaceae</taxon>
        <taxon>Arthrobacter</taxon>
    </lineage>
</organism>
<comment type="catalytic activity">
    <reaction evidence="6">
        <text>a 6-O-methyl-2'-deoxyguanosine in DNA + L-cysteinyl-[protein] = S-methyl-L-cysteinyl-[protein] + a 2'-deoxyguanosine in DNA</text>
        <dbReference type="Rhea" id="RHEA:24000"/>
        <dbReference type="Rhea" id="RHEA-COMP:10131"/>
        <dbReference type="Rhea" id="RHEA-COMP:10132"/>
        <dbReference type="Rhea" id="RHEA-COMP:11367"/>
        <dbReference type="Rhea" id="RHEA-COMP:11368"/>
        <dbReference type="ChEBI" id="CHEBI:29950"/>
        <dbReference type="ChEBI" id="CHEBI:82612"/>
        <dbReference type="ChEBI" id="CHEBI:85445"/>
        <dbReference type="ChEBI" id="CHEBI:85448"/>
        <dbReference type="EC" id="2.1.1.63"/>
    </reaction>
</comment>
<keyword evidence="5" id="KW-0234">DNA repair</keyword>
<dbReference type="RefSeq" id="WP_124092719.1">
    <property type="nucleotide sequence ID" value="NZ_CBCRYA010000002.1"/>
</dbReference>
<keyword evidence="3" id="KW-0808">Transferase</keyword>
<proteinExistence type="predicted"/>
<sequence>MKADLLTMSTPDGPFTIIAQHGAVLSSGWTADPAELTGQIHPSLLPAELAMVTDLGDISAAVDAFYNDEPALAMAVPVRQQSGPFRTHAWDVLRLVSPGAPVTYSEYAALAGNPKAVRAAAGACAFNAAALFVPCHRVIRTDGSMGGFRWGIAVKERLLAREAA</sequence>
<dbReference type="GO" id="GO:0032259">
    <property type="term" value="P:methylation"/>
    <property type="evidence" value="ECO:0007669"/>
    <property type="project" value="UniProtKB-KW"/>
</dbReference>
<dbReference type="EMBL" id="UXAU01000037">
    <property type="protein sequence ID" value="VDC30531.1"/>
    <property type="molecule type" value="Genomic_DNA"/>
</dbReference>
<dbReference type="GO" id="GO:0006281">
    <property type="term" value="P:DNA repair"/>
    <property type="evidence" value="ECO:0007669"/>
    <property type="project" value="UniProtKB-KW"/>
</dbReference>
<dbReference type="InterPro" id="IPR001497">
    <property type="entry name" value="MethylDNA_cys_MeTrfase_AS"/>
</dbReference>
<feature type="domain" description="Methylated-DNA-[protein]-cysteine S-methyltransferase DNA binding" evidence="7">
    <location>
        <begin position="84"/>
        <end position="163"/>
    </location>
</feature>
<dbReference type="NCBIfam" id="TIGR00589">
    <property type="entry name" value="ogt"/>
    <property type="match status" value="1"/>
</dbReference>
<evidence type="ECO:0000313" key="9">
    <source>
        <dbReference type="Proteomes" id="UP000280861"/>
    </source>
</evidence>
<evidence type="ECO:0000256" key="3">
    <source>
        <dbReference type="ARBA" id="ARBA00022679"/>
    </source>
</evidence>
<keyword evidence="9" id="KW-1185">Reference proteome</keyword>
<evidence type="ECO:0000256" key="5">
    <source>
        <dbReference type="ARBA" id="ARBA00023204"/>
    </source>
</evidence>
<dbReference type="Gene3D" id="1.10.10.10">
    <property type="entry name" value="Winged helix-like DNA-binding domain superfamily/Winged helix DNA-binding domain"/>
    <property type="match status" value="1"/>
</dbReference>
<evidence type="ECO:0000313" key="8">
    <source>
        <dbReference type="EMBL" id="VDC30531.1"/>
    </source>
</evidence>
<accession>A0A3P5X6W9</accession>
<keyword evidence="2" id="KW-0489">Methyltransferase</keyword>
<dbReference type="Pfam" id="PF01035">
    <property type="entry name" value="DNA_binding_1"/>
    <property type="match status" value="1"/>
</dbReference>
<evidence type="ECO:0000256" key="1">
    <source>
        <dbReference type="ARBA" id="ARBA00001286"/>
    </source>
</evidence>
<protein>
    <submittedName>
        <fullName evidence="8">Bifunctional transcriptional activator/DNA repair enzyme Ada</fullName>
    </submittedName>
</protein>
<dbReference type="SUPFAM" id="SSF46767">
    <property type="entry name" value="Methylated DNA-protein cysteine methyltransferase, C-terminal domain"/>
    <property type="match status" value="1"/>
</dbReference>
<dbReference type="GO" id="GO:0003908">
    <property type="term" value="F:methylated-DNA-[protein]-cysteine S-methyltransferase activity"/>
    <property type="evidence" value="ECO:0007669"/>
    <property type="project" value="UniProtKB-EC"/>
</dbReference>
<gene>
    <name evidence="8" type="primary">ada</name>
    <name evidence="8" type="ORF">PSET11_02617</name>
</gene>
<evidence type="ECO:0000256" key="2">
    <source>
        <dbReference type="ARBA" id="ARBA00022603"/>
    </source>
</evidence>
<reference evidence="8 9" key="1">
    <citation type="submission" date="2018-11" db="EMBL/GenBank/DDBJ databases">
        <authorList>
            <person name="Criscuolo A."/>
        </authorList>
    </citation>
    <scope>NUCLEOTIDE SEQUENCE [LARGE SCALE GENOMIC DNA]</scope>
    <source>
        <strain evidence="8">AT11b</strain>
    </source>
</reference>
<dbReference type="PROSITE" id="PS00374">
    <property type="entry name" value="MGMT"/>
    <property type="match status" value="1"/>
</dbReference>
<keyword evidence="4" id="KW-0227">DNA damage</keyword>
<dbReference type="InterPro" id="IPR014048">
    <property type="entry name" value="MethylDNA_cys_MeTrfase_DNA-bd"/>
</dbReference>